<dbReference type="PANTHER" id="PTHR41700">
    <property type="entry name" value="GCN5-RELATED N-ACETYLTRANSFERASE"/>
    <property type="match status" value="1"/>
</dbReference>
<dbReference type="SUPFAM" id="SSF55729">
    <property type="entry name" value="Acyl-CoA N-acyltransferases (Nat)"/>
    <property type="match status" value="1"/>
</dbReference>
<dbReference type="Gene3D" id="3.40.630.30">
    <property type="match status" value="1"/>
</dbReference>
<accession>A0A941IBZ1</accession>
<protein>
    <submittedName>
        <fullName evidence="2">GNAT family N-acetyltransferase</fullName>
        <ecNumber evidence="2">2.3.1.-</ecNumber>
    </submittedName>
</protein>
<feature type="domain" description="N-acetyltransferase" evidence="1">
    <location>
        <begin position="5"/>
        <end position="155"/>
    </location>
</feature>
<comment type="caution">
    <text evidence="2">The sequence shown here is derived from an EMBL/GenBank/DDBJ whole genome shotgun (WGS) entry which is preliminary data.</text>
</comment>
<organism evidence="2 3">
    <name type="scientific">Virgibacillus salarius</name>
    <dbReference type="NCBI Taxonomy" id="447199"/>
    <lineage>
        <taxon>Bacteria</taxon>
        <taxon>Bacillati</taxon>
        <taxon>Bacillota</taxon>
        <taxon>Bacilli</taxon>
        <taxon>Bacillales</taxon>
        <taxon>Bacillaceae</taxon>
        <taxon>Virgibacillus</taxon>
    </lineage>
</organism>
<proteinExistence type="predicted"/>
<keyword evidence="3" id="KW-1185">Reference proteome</keyword>
<dbReference type="InterPro" id="IPR016181">
    <property type="entry name" value="Acyl_CoA_acyltransferase"/>
</dbReference>
<dbReference type="InterPro" id="IPR000182">
    <property type="entry name" value="GNAT_dom"/>
</dbReference>
<reference evidence="2" key="1">
    <citation type="submission" date="2021-04" db="EMBL/GenBank/DDBJ databases">
        <title>Isolation and polyphasic classification of algal microorganism.</title>
        <authorList>
            <person name="Wang S."/>
        </authorList>
    </citation>
    <scope>NUCLEOTIDE SEQUENCE</scope>
    <source>
        <strain evidence="2">720a</strain>
    </source>
</reference>
<keyword evidence="2" id="KW-0012">Acyltransferase</keyword>
<sequence>MKRNIVIQKITEMDALESILHLENQIWGNATPVHQTYTAINNGGLMLGAYDGDKLIGFSYSFTGYDGQEVYLYSHMLGLLPDYRKAGLGERMKRKQAEIADQMGYEKMIWTFDPLQSLNAYLNMNKLGATGVKYKENYYGDMDDGLNRGMATDRIIIEWHWNEDKSLENVQTVIEEQVLLLEKEGMPISNLHADQNLKENAYFVSVPNNIQEIKSNQLELAIDWRMKTRAVFNCLFKQGYRAKGFIRDDNKKIGYYCFQKK</sequence>
<gene>
    <name evidence="2" type="ORF">KCX74_20095</name>
</gene>
<dbReference type="AlphaFoldDB" id="A0A941IBZ1"/>
<evidence type="ECO:0000259" key="1">
    <source>
        <dbReference type="PROSITE" id="PS51186"/>
    </source>
</evidence>
<dbReference type="CDD" id="cd04301">
    <property type="entry name" value="NAT_SF"/>
    <property type="match status" value="1"/>
</dbReference>
<evidence type="ECO:0000313" key="2">
    <source>
        <dbReference type="EMBL" id="MBR7798303.1"/>
    </source>
</evidence>
<dbReference type="Pfam" id="PF00583">
    <property type="entry name" value="Acetyltransf_1"/>
    <property type="match status" value="1"/>
</dbReference>
<dbReference type="RefSeq" id="WP_026679584.1">
    <property type="nucleotide sequence ID" value="NZ_BAAACY010000055.1"/>
</dbReference>
<dbReference type="PROSITE" id="PS51186">
    <property type="entry name" value="GNAT"/>
    <property type="match status" value="1"/>
</dbReference>
<dbReference type="EMBL" id="JAGSOT010000110">
    <property type="protein sequence ID" value="MBR7798303.1"/>
    <property type="molecule type" value="Genomic_DNA"/>
</dbReference>
<dbReference type="GO" id="GO:0016747">
    <property type="term" value="F:acyltransferase activity, transferring groups other than amino-acyl groups"/>
    <property type="evidence" value="ECO:0007669"/>
    <property type="project" value="InterPro"/>
</dbReference>
<dbReference type="Proteomes" id="UP000675284">
    <property type="component" value="Unassembled WGS sequence"/>
</dbReference>
<keyword evidence="2" id="KW-0808">Transferase</keyword>
<name>A0A941IBZ1_9BACI</name>
<evidence type="ECO:0000313" key="3">
    <source>
        <dbReference type="Proteomes" id="UP000675284"/>
    </source>
</evidence>
<dbReference type="PANTHER" id="PTHR41700:SF1">
    <property type="entry name" value="N-ACETYLTRANSFERASE DOMAIN-CONTAINING PROTEIN"/>
    <property type="match status" value="1"/>
</dbReference>
<dbReference type="InterPro" id="IPR038764">
    <property type="entry name" value="GNAT_N_AcTrfase_prd"/>
</dbReference>
<dbReference type="EC" id="2.3.1.-" evidence="2"/>